<dbReference type="Proteomes" id="UP000277597">
    <property type="component" value="Unassembled WGS sequence"/>
</dbReference>
<evidence type="ECO:0000313" key="3">
    <source>
        <dbReference type="Proteomes" id="UP000277597"/>
    </source>
</evidence>
<feature type="transmembrane region" description="Helical" evidence="1">
    <location>
        <begin position="16"/>
        <end position="39"/>
    </location>
</feature>
<sequence>MFGKLFKYDFKSNYKWYCITFAILLTLSVFMGIIAGSILRPEAMNRYSEHPLSISGVIITFYLLFLLLFSASCAVFLSNTIIIIRRFYKNVFGREGYLTWTLPVTPHQILLSKLLSAFVWTLLCMLTMFISGLVIFGIALPLVGYSFDEIFKFIDGIQNFWLWIVKYGFLNLLQILSGILFFYLAISVGQLFKKNRIMMAVLFGFLIWTVLAVLSLFLPSSFDSYGLLSLYDYSYSSSDFEQMLDGFIIIRIVFELVKIFGFYFTIYAIVKNKLNLQ</sequence>
<feature type="transmembrane region" description="Helical" evidence="1">
    <location>
        <begin position="160"/>
        <end position="185"/>
    </location>
</feature>
<keyword evidence="1" id="KW-1133">Transmembrane helix</keyword>
<comment type="caution">
    <text evidence="2">The sequence shown here is derived from an EMBL/GenBank/DDBJ whole genome shotgun (WGS) entry which is preliminary data.</text>
</comment>
<keyword evidence="1" id="KW-0812">Transmembrane</keyword>
<feature type="transmembrane region" description="Helical" evidence="1">
    <location>
        <begin position="248"/>
        <end position="270"/>
    </location>
</feature>
<name>A0A3P1S9J0_STRSA</name>
<evidence type="ECO:0000313" key="2">
    <source>
        <dbReference type="EMBL" id="RRC93577.1"/>
    </source>
</evidence>
<organism evidence="2 3">
    <name type="scientific">Streptococcus sanguinis</name>
    <dbReference type="NCBI Taxonomy" id="1305"/>
    <lineage>
        <taxon>Bacteria</taxon>
        <taxon>Bacillati</taxon>
        <taxon>Bacillota</taxon>
        <taxon>Bacilli</taxon>
        <taxon>Lactobacillales</taxon>
        <taxon>Streptococcaceae</taxon>
        <taxon>Streptococcus</taxon>
    </lineage>
</organism>
<protein>
    <submittedName>
        <fullName evidence="2">Lantibiotic ABC transporter permease</fullName>
    </submittedName>
</protein>
<reference evidence="2 3" key="1">
    <citation type="submission" date="2018-11" db="EMBL/GenBank/DDBJ databases">
        <title>Genomes From Bacteria Associated with the Canine Oral Cavity: a Test Case for Automated Genome-Based Taxonomic Assignment.</title>
        <authorList>
            <person name="Coil D.A."/>
            <person name="Jospin G."/>
            <person name="Darling A.E."/>
            <person name="Wallis C."/>
            <person name="Davis I.J."/>
            <person name="Harris S."/>
            <person name="Eisen J.A."/>
            <person name="Holcombe L.J."/>
            <person name="O'Flynn C."/>
        </authorList>
    </citation>
    <scope>NUCLEOTIDE SEQUENCE [LARGE SCALE GENOMIC DNA]</scope>
    <source>
        <strain evidence="2 3">OH953</strain>
    </source>
</reference>
<feature type="transmembrane region" description="Helical" evidence="1">
    <location>
        <begin position="59"/>
        <end position="84"/>
    </location>
</feature>
<keyword evidence="1" id="KW-0472">Membrane</keyword>
<dbReference type="RefSeq" id="WP_002913697.1">
    <property type="nucleotide sequence ID" value="NZ_CBCSBD010000001.1"/>
</dbReference>
<gene>
    <name evidence="2" type="ORF">EII39_03535</name>
</gene>
<dbReference type="EMBL" id="RQZI01000002">
    <property type="protein sequence ID" value="RRC93577.1"/>
    <property type="molecule type" value="Genomic_DNA"/>
</dbReference>
<dbReference type="GeneID" id="48425264"/>
<proteinExistence type="predicted"/>
<accession>A0A3P1S9J0</accession>
<evidence type="ECO:0000256" key="1">
    <source>
        <dbReference type="SAM" id="Phobius"/>
    </source>
</evidence>
<feature type="transmembrane region" description="Helical" evidence="1">
    <location>
        <begin position="197"/>
        <end position="218"/>
    </location>
</feature>
<dbReference type="AlphaFoldDB" id="A0A3P1S9J0"/>
<feature type="transmembrane region" description="Helical" evidence="1">
    <location>
        <begin position="117"/>
        <end position="140"/>
    </location>
</feature>